<evidence type="ECO:0000256" key="3">
    <source>
        <dbReference type="ARBA" id="ARBA00022801"/>
    </source>
</evidence>
<name>A0A5C0B0K5_9BURK</name>
<dbReference type="Gene3D" id="3.40.630.10">
    <property type="entry name" value="Zn peptidases"/>
    <property type="match status" value="1"/>
</dbReference>
<dbReference type="AlphaFoldDB" id="A0A5C0B0K5"/>
<evidence type="ECO:0000313" key="6">
    <source>
        <dbReference type="Proteomes" id="UP000325161"/>
    </source>
</evidence>
<reference evidence="5 6" key="1">
    <citation type="submission" date="2019-08" db="EMBL/GenBank/DDBJ databases">
        <title>Amphibian skin-associated Pigmentiphaga: genome sequence and occurrence across geography and hosts.</title>
        <authorList>
            <person name="Bletz M.C."/>
            <person name="Bunk B."/>
            <person name="Sproeer C."/>
            <person name="Biwer P."/>
            <person name="Reiter S."/>
            <person name="Rabemananjara F.C.E."/>
            <person name="Schulz S."/>
            <person name="Overmann J."/>
            <person name="Vences M."/>
        </authorList>
    </citation>
    <scope>NUCLEOTIDE SEQUENCE [LARGE SCALE GENOMIC DNA]</scope>
    <source>
        <strain evidence="5 6">Mada1488</strain>
    </source>
</reference>
<dbReference type="PANTHER" id="PTHR43270:SF4">
    <property type="entry name" value="CARNOSINE DIPEPTIDASE 2, ISOFORM A"/>
    <property type="match status" value="1"/>
</dbReference>
<dbReference type="EMBL" id="CP043046">
    <property type="protein sequence ID" value="QEI08182.1"/>
    <property type="molecule type" value="Genomic_DNA"/>
</dbReference>
<dbReference type="GO" id="GO:0046872">
    <property type="term" value="F:metal ion binding"/>
    <property type="evidence" value="ECO:0007669"/>
    <property type="project" value="UniProtKB-KW"/>
</dbReference>
<dbReference type="RefSeq" id="WP_148817508.1">
    <property type="nucleotide sequence ID" value="NZ_CP043046.1"/>
</dbReference>
<keyword evidence="1" id="KW-0645">Protease</keyword>
<evidence type="ECO:0000259" key="4">
    <source>
        <dbReference type="Pfam" id="PF07687"/>
    </source>
</evidence>
<dbReference type="GO" id="GO:0006508">
    <property type="term" value="P:proteolysis"/>
    <property type="evidence" value="ECO:0007669"/>
    <property type="project" value="UniProtKB-KW"/>
</dbReference>
<gene>
    <name evidence="5" type="ORF">FXN63_21815</name>
</gene>
<dbReference type="InterPro" id="IPR011650">
    <property type="entry name" value="Peptidase_M20_dimer"/>
</dbReference>
<protein>
    <submittedName>
        <fullName evidence="5">M20/M25/M40 family metallo-hydrolase</fullName>
    </submittedName>
</protein>
<keyword evidence="3 5" id="KW-0378">Hydrolase</keyword>
<dbReference type="GO" id="GO:0008233">
    <property type="term" value="F:peptidase activity"/>
    <property type="evidence" value="ECO:0007669"/>
    <property type="project" value="UniProtKB-KW"/>
</dbReference>
<keyword evidence="2" id="KW-0479">Metal-binding</keyword>
<evidence type="ECO:0000256" key="2">
    <source>
        <dbReference type="ARBA" id="ARBA00022723"/>
    </source>
</evidence>
<dbReference type="Proteomes" id="UP000325161">
    <property type="component" value="Chromosome"/>
</dbReference>
<evidence type="ECO:0000256" key="1">
    <source>
        <dbReference type="ARBA" id="ARBA00022670"/>
    </source>
</evidence>
<proteinExistence type="predicted"/>
<sequence length="481" mass="51684">MNLSDITRVIANRYDDDIIPRLVDYVKVPAKSPAFDASWDAHGHLGQVITTALEWARAQAIEGLTVEIVNIEGKTPCLFFDVPATHGLGNDRTVLFYGHLDKQPEMTGWAEGFGPWTPRIEDNKLYGRGSADDGYALYAALAAISAIDGQGTARPRCVGLIETCEESGSFDLPAYLDLLAPRLGDVALVAGLDSGCGNYEQLWVTTSLRGLIGGTLNVEILTEGVHSGNASGLVPSSFRIARQLLNRIDDPESGRVLLPELHADIPAERLQQANVVGAILGDQVWKQFPWVGCSHGPEGEGHAFSQPTTTDPVEGILARTWRPALSVTGASGFPSIDSAGNVLRPKTSLKLSLRIPPTVDGEKASWALKKVLETQAPYNAKVTFDADWAATGWNAPETANWLKRAADQSSNQVFGKDAAWMGEGGTIPFMNMLGEKFPDAQFLITGVLGPKSNAHGPNEFLHLPYVKKLTAAVAGIVAQVR</sequence>
<evidence type="ECO:0000313" key="5">
    <source>
        <dbReference type="EMBL" id="QEI08182.1"/>
    </source>
</evidence>
<organism evidence="5 6">
    <name type="scientific">Pigmentiphaga aceris</name>
    <dbReference type="NCBI Taxonomy" id="1940612"/>
    <lineage>
        <taxon>Bacteria</taxon>
        <taxon>Pseudomonadati</taxon>
        <taxon>Pseudomonadota</taxon>
        <taxon>Betaproteobacteria</taxon>
        <taxon>Burkholderiales</taxon>
        <taxon>Alcaligenaceae</taxon>
        <taxon>Pigmentiphaga</taxon>
    </lineage>
</organism>
<keyword evidence="6" id="KW-1185">Reference proteome</keyword>
<dbReference type="KEGG" id="pacr:FXN63_21815"/>
<dbReference type="Pfam" id="PF01546">
    <property type="entry name" value="Peptidase_M20"/>
    <property type="match status" value="1"/>
</dbReference>
<dbReference type="InterPro" id="IPR051458">
    <property type="entry name" value="Cyt/Met_Dipeptidase"/>
</dbReference>
<accession>A0A5C0B0K5</accession>
<dbReference type="SUPFAM" id="SSF53187">
    <property type="entry name" value="Zn-dependent exopeptidases"/>
    <property type="match status" value="1"/>
</dbReference>
<dbReference type="InterPro" id="IPR002933">
    <property type="entry name" value="Peptidase_M20"/>
</dbReference>
<dbReference type="PANTHER" id="PTHR43270">
    <property type="entry name" value="BETA-ALA-HIS DIPEPTIDASE"/>
    <property type="match status" value="1"/>
</dbReference>
<dbReference type="OrthoDB" id="9761532at2"/>
<dbReference type="Pfam" id="PF07687">
    <property type="entry name" value="M20_dimer"/>
    <property type="match status" value="1"/>
</dbReference>
<dbReference type="Gene3D" id="3.30.70.360">
    <property type="match status" value="1"/>
</dbReference>
<feature type="domain" description="Peptidase M20 dimerisation" evidence="4">
    <location>
        <begin position="207"/>
        <end position="377"/>
    </location>
</feature>